<keyword evidence="3" id="KW-1185">Reference proteome</keyword>
<dbReference type="AlphaFoldDB" id="A0A428SND5"/>
<feature type="domain" description="BTB" evidence="1">
    <location>
        <begin position="29"/>
        <end position="106"/>
    </location>
</feature>
<proteinExistence type="predicted"/>
<dbReference type="InterPro" id="IPR011333">
    <property type="entry name" value="SKP1/BTB/POZ_sf"/>
</dbReference>
<dbReference type="SUPFAM" id="SSF54695">
    <property type="entry name" value="POZ domain"/>
    <property type="match status" value="1"/>
</dbReference>
<comment type="caution">
    <text evidence="2">The sequence shown here is derived from an EMBL/GenBank/DDBJ whole genome shotgun (WGS) entry which is preliminary data.</text>
</comment>
<evidence type="ECO:0000313" key="3">
    <source>
        <dbReference type="Proteomes" id="UP000287144"/>
    </source>
</evidence>
<dbReference type="InterPro" id="IPR000210">
    <property type="entry name" value="BTB/POZ_dom"/>
</dbReference>
<dbReference type="CDD" id="cd18186">
    <property type="entry name" value="BTB_POZ_ZBTB_KLHL-like"/>
    <property type="match status" value="1"/>
</dbReference>
<dbReference type="PROSITE" id="PS50097">
    <property type="entry name" value="BTB"/>
    <property type="match status" value="1"/>
</dbReference>
<protein>
    <recommendedName>
        <fullName evidence="1">BTB domain-containing protein</fullName>
    </recommendedName>
</protein>
<gene>
    <name evidence="2" type="ORF">CEP52_014298</name>
</gene>
<evidence type="ECO:0000313" key="2">
    <source>
        <dbReference type="EMBL" id="RSL91277.1"/>
    </source>
</evidence>
<name>A0A428SND5_9HYPO</name>
<dbReference type="Gene3D" id="3.30.710.10">
    <property type="entry name" value="Potassium Channel Kv1.1, Chain A"/>
    <property type="match status" value="1"/>
</dbReference>
<dbReference type="EMBL" id="NKCK01000219">
    <property type="protein sequence ID" value="RSL91277.1"/>
    <property type="molecule type" value="Genomic_DNA"/>
</dbReference>
<evidence type="ECO:0000259" key="1">
    <source>
        <dbReference type="PROSITE" id="PS50097"/>
    </source>
</evidence>
<dbReference type="Proteomes" id="UP000287144">
    <property type="component" value="Unassembled WGS sequence"/>
</dbReference>
<accession>A0A428SND5</accession>
<sequence>MSTAEYNTNRLTLRPSNLPLVHHEIIENGDVILVIGQDSIKIQLSSSFLCLVSPVFKAMLTSPMIEGQRLKERGDRPVEYVLLNDSAEATLHAFKYLYGSDPKMLNLNPDEILQVAVFVDKWGLAERFQFAAMYWTMTPNECSYEPSTRDKAWKLLLASYWFRYAPGFSDLSHWMAVESPGHSLCEQVKQTENKELGLAIARKWHLLFVIFTDTS</sequence>
<reference evidence="2 3" key="1">
    <citation type="submission" date="2017-06" db="EMBL/GenBank/DDBJ databases">
        <title>Comparative genomic analysis of Ambrosia Fusariam Clade fungi.</title>
        <authorList>
            <person name="Stajich J.E."/>
            <person name="Carrillo J."/>
            <person name="Kijimoto T."/>
            <person name="Eskalen A."/>
            <person name="O'Donnell K."/>
            <person name="Kasson M."/>
        </authorList>
    </citation>
    <scope>NUCLEOTIDE SEQUENCE [LARGE SCALE GENOMIC DNA]</scope>
    <source>
        <strain evidence="2 3">NRRL62579</strain>
    </source>
</reference>
<organism evidence="2 3">
    <name type="scientific">Fusarium oligoseptatum</name>
    <dbReference type="NCBI Taxonomy" id="2604345"/>
    <lineage>
        <taxon>Eukaryota</taxon>
        <taxon>Fungi</taxon>
        <taxon>Dikarya</taxon>
        <taxon>Ascomycota</taxon>
        <taxon>Pezizomycotina</taxon>
        <taxon>Sordariomycetes</taxon>
        <taxon>Hypocreomycetidae</taxon>
        <taxon>Hypocreales</taxon>
        <taxon>Nectriaceae</taxon>
        <taxon>Fusarium</taxon>
        <taxon>Fusarium solani species complex</taxon>
    </lineage>
</organism>
<dbReference type="STRING" id="1325735.A0A428SND5"/>